<dbReference type="RefSeq" id="WP_072675216.1">
    <property type="nucleotide sequence ID" value="NZ_FRDF01000014.1"/>
</dbReference>
<sequence>MSRKELLSAQTSLAKHYGDPAKGTQITRHIMLCSVSDKQKCCSREDGEEAWKFLKTRLKERGLVGPQRGDDSNRGAGGGIQRSKADCLQICAAGPVAVVWPDGVWYHSCSPDVLDRIIEEHLVGGVPVEDFRLRPPA</sequence>
<organism evidence="1 2">
    <name type="scientific">Erythrobacter sanguineus</name>
    <dbReference type="NCBI Taxonomy" id="198312"/>
    <lineage>
        <taxon>Bacteria</taxon>
        <taxon>Pseudomonadati</taxon>
        <taxon>Pseudomonadota</taxon>
        <taxon>Alphaproteobacteria</taxon>
        <taxon>Sphingomonadales</taxon>
        <taxon>Erythrobacteraceae</taxon>
        <taxon>Erythrobacter/Porphyrobacter group</taxon>
        <taxon>Erythrobacter</taxon>
    </lineage>
</organism>
<gene>
    <name evidence="1" type="ORF">SAMN02745193_02373</name>
</gene>
<dbReference type="STRING" id="198312.SAMN02745193_02373"/>
<dbReference type="Proteomes" id="UP000184391">
    <property type="component" value="Unassembled WGS sequence"/>
</dbReference>
<evidence type="ECO:0000313" key="1">
    <source>
        <dbReference type="EMBL" id="SHN62066.1"/>
    </source>
</evidence>
<protein>
    <submittedName>
        <fullName evidence="1">(2Fe-2S) ferredoxin</fullName>
    </submittedName>
</protein>
<proteinExistence type="predicted"/>
<dbReference type="CDD" id="cd02980">
    <property type="entry name" value="TRX_Fd_family"/>
    <property type="match status" value="1"/>
</dbReference>
<dbReference type="AlphaFoldDB" id="A0A1M7SUL6"/>
<dbReference type="OrthoDB" id="9800597at2"/>
<reference evidence="2" key="1">
    <citation type="submission" date="2016-12" db="EMBL/GenBank/DDBJ databases">
        <authorList>
            <person name="Varghese N."/>
            <person name="Submissions S."/>
        </authorList>
    </citation>
    <scope>NUCLEOTIDE SEQUENCE [LARGE SCALE GENOMIC DNA]</scope>
    <source>
        <strain evidence="2">DSM 11032</strain>
    </source>
</reference>
<dbReference type="InterPro" id="IPR036249">
    <property type="entry name" value="Thioredoxin-like_sf"/>
</dbReference>
<dbReference type="Gene3D" id="3.40.30.10">
    <property type="entry name" value="Glutaredoxin"/>
    <property type="match status" value="1"/>
</dbReference>
<dbReference type="SUPFAM" id="SSF52833">
    <property type="entry name" value="Thioredoxin-like"/>
    <property type="match status" value="1"/>
</dbReference>
<evidence type="ECO:0000313" key="2">
    <source>
        <dbReference type="Proteomes" id="UP000184391"/>
    </source>
</evidence>
<name>A0A1M7SUL6_9SPHN</name>
<keyword evidence="2" id="KW-1185">Reference proteome</keyword>
<accession>A0A1M7SUL6</accession>
<dbReference type="EMBL" id="FRDF01000014">
    <property type="protein sequence ID" value="SHN62066.1"/>
    <property type="molecule type" value="Genomic_DNA"/>
</dbReference>